<evidence type="ECO:0000313" key="3">
    <source>
        <dbReference type="EMBL" id="NDV37913.1"/>
    </source>
</evidence>
<organism evidence="3">
    <name type="scientific">Arcella intermedia</name>
    <dbReference type="NCBI Taxonomy" id="1963864"/>
    <lineage>
        <taxon>Eukaryota</taxon>
        <taxon>Amoebozoa</taxon>
        <taxon>Tubulinea</taxon>
        <taxon>Elardia</taxon>
        <taxon>Arcellinida</taxon>
        <taxon>Sphaerothecina</taxon>
        <taxon>Arcellidae</taxon>
        <taxon>Arcella</taxon>
    </lineage>
</organism>
<protein>
    <submittedName>
        <fullName evidence="3">Uncharacterized protein</fullName>
    </submittedName>
</protein>
<dbReference type="SMART" id="SM00175">
    <property type="entry name" value="RAB"/>
    <property type="match status" value="1"/>
</dbReference>
<evidence type="ECO:0000256" key="2">
    <source>
        <dbReference type="ARBA" id="ARBA00023134"/>
    </source>
</evidence>
<dbReference type="AlphaFoldDB" id="A0A6B2LLH4"/>
<dbReference type="PRINTS" id="PR00449">
    <property type="entry name" value="RASTRNSFRMNG"/>
</dbReference>
<evidence type="ECO:0000256" key="1">
    <source>
        <dbReference type="ARBA" id="ARBA00022741"/>
    </source>
</evidence>
<dbReference type="PANTHER" id="PTHR24070">
    <property type="entry name" value="RAS, DI-RAS, AND RHEB FAMILY MEMBERS OF SMALL GTPASE SUPERFAMILY"/>
    <property type="match status" value="1"/>
</dbReference>
<dbReference type="SMART" id="SM00174">
    <property type="entry name" value="RHO"/>
    <property type="match status" value="1"/>
</dbReference>
<dbReference type="GO" id="GO:0003924">
    <property type="term" value="F:GTPase activity"/>
    <property type="evidence" value="ECO:0007669"/>
    <property type="project" value="InterPro"/>
</dbReference>
<reference evidence="3" key="1">
    <citation type="journal article" date="2020" name="J. Eukaryot. Microbiol.">
        <title>De novo Sequencing, Assembly and Annotation of the Transcriptome for the Free-Living Testate Amoeba Arcella intermedia.</title>
        <authorList>
            <person name="Ribeiro G.M."/>
            <person name="Porfirio-Sousa A.L."/>
            <person name="Maurer-Alcala X.X."/>
            <person name="Katz L.A."/>
            <person name="Lahr D.J.G."/>
        </authorList>
    </citation>
    <scope>NUCLEOTIDE SEQUENCE</scope>
</reference>
<dbReference type="NCBIfam" id="TIGR00231">
    <property type="entry name" value="small_GTP"/>
    <property type="match status" value="1"/>
</dbReference>
<dbReference type="InterPro" id="IPR027417">
    <property type="entry name" value="P-loop_NTPase"/>
</dbReference>
<dbReference type="SUPFAM" id="SSF52540">
    <property type="entry name" value="P-loop containing nucleoside triphosphate hydrolases"/>
    <property type="match status" value="1"/>
</dbReference>
<dbReference type="InterPro" id="IPR020849">
    <property type="entry name" value="Small_GTPase_Ras-type"/>
</dbReference>
<dbReference type="GO" id="GO:0005525">
    <property type="term" value="F:GTP binding"/>
    <property type="evidence" value="ECO:0007669"/>
    <property type="project" value="UniProtKB-KW"/>
</dbReference>
<keyword evidence="1" id="KW-0547">Nucleotide-binding</keyword>
<dbReference type="GO" id="GO:0007165">
    <property type="term" value="P:signal transduction"/>
    <property type="evidence" value="ECO:0007669"/>
    <property type="project" value="InterPro"/>
</dbReference>
<dbReference type="PROSITE" id="PS51419">
    <property type="entry name" value="RAB"/>
    <property type="match status" value="1"/>
</dbReference>
<dbReference type="Pfam" id="PF00071">
    <property type="entry name" value="Ras"/>
    <property type="match status" value="1"/>
</dbReference>
<dbReference type="Gene3D" id="3.40.50.300">
    <property type="entry name" value="P-loop containing nucleotide triphosphate hydrolases"/>
    <property type="match status" value="1"/>
</dbReference>
<dbReference type="InterPro" id="IPR001806">
    <property type="entry name" value="Small_GTPase"/>
</dbReference>
<dbReference type="InterPro" id="IPR005225">
    <property type="entry name" value="Small_GTP-bd"/>
</dbReference>
<sequence>MTGKFVETYDPTLEDSYRKVFKFDEKEIIVDILDTAGMEEFTTVSDAYLSMSDYFLFMFSITNKSSLEEIEAAICNMSRVKEMVAPYPMVMVGCKGDLEEEREVSQNEIKQKAKEHNFQYFETSALTGHNVKEVLDFAIQDYQTNWNRAQDVPQKQSRPPKK</sequence>
<dbReference type="EMBL" id="GIBP01008944">
    <property type="protein sequence ID" value="NDV37913.1"/>
    <property type="molecule type" value="Transcribed_RNA"/>
</dbReference>
<dbReference type="SMART" id="SM00173">
    <property type="entry name" value="RAS"/>
    <property type="match status" value="1"/>
</dbReference>
<name>A0A6B2LLH4_9EUKA</name>
<accession>A0A6B2LLH4</accession>
<keyword evidence="2" id="KW-0342">GTP-binding</keyword>
<dbReference type="PROSITE" id="PS51421">
    <property type="entry name" value="RAS"/>
    <property type="match status" value="1"/>
</dbReference>
<proteinExistence type="predicted"/>
<dbReference type="PROSITE" id="PS51420">
    <property type="entry name" value="RHO"/>
    <property type="match status" value="1"/>
</dbReference>
<dbReference type="GO" id="GO:0016020">
    <property type="term" value="C:membrane"/>
    <property type="evidence" value="ECO:0007669"/>
    <property type="project" value="InterPro"/>
</dbReference>